<feature type="compositionally biased region" description="Polar residues" evidence="1">
    <location>
        <begin position="157"/>
        <end position="173"/>
    </location>
</feature>
<proteinExistence type="predicted"/>
<keyword evidence="3" id="KW-1185">Reference proteome</keyword>
<dbReference type="Proteomes" id="UP000044841">
    <property type="component" value="Unassembled WGS sequence"/>
</dbReference>
<protein>
    <submittedName>
        <fullName evidence="2">Uncharacterized protein</fullName>
    </submittedName>
</protein>
<evidence type="ECO:0000313" key="2">
    <source>
        <dbReference type="EMBL" id="CUA74062.1"/>
    </source>
</evidence>
<reference evidence="2 3" key="1">
    <citation type="submission" date="2015-07" db="EMBL/GenBank/DDBJ databases">
        <authorList>
            <person name="Noorani M."/>
        </authorList>
    </citation>
    <scope>NUCLEOTIDE SEQUENCE [LARGE SCALE GENOMIC DNA]</scope>
    <source>
        <strain evidence="2">BBA 69670</strain>
    </source>
</reference>
<sequence>MSLSSPNVESNLLQTGQVESSLTTASTQDHETDADPKQQGGGIVQAEAEPDEKSASKTSIPELSQEHASHIKSEPTDDQSVSIKSIDDDQDIVASKDPKSDGNDEGRLTNETSAQDAKCASPSTPTPCESRGTPKPAVKVLLRDVDLDSSREAGAPPTSTTSGSQPQEPQSLPGNRAIKPEDPQATSKQQRENTTKPIQTECGGAGGGQEEPDHLTPKAPIPGLPNTAGQSGDVESLVGDLDGIKLEDSSNLEDAIQRKQAKEKKGSTVTENRSRAGEAGGL</sequence>
<feature type="compositionally biased region" description="Basic and acidic residues" evidence="1">
    <location>
        <begin position="141"/>
        <end position="151"/>
    </location>
</feature>
<gene>
    <name evidence="2" type="ORF">RSOLAG22IIIB_10938</name>
</gene>
<feature type="compositionally biased region" description="Polar residues" evidence="1">
    <location>
        <begin position="109"/>
        <end position="127"/>
    </location>
</feature>
<dbReference type="AlphaFoldDB" id="A0A0K6G625"/>
<dbReference type="EMBL" id="CYGV01001404">
    <property type="protein sequence ID" value="CUA74062.1"/>
    <property type="molecule type" value="Genomic_DNA"/>
</dbReference>
<feature type="region of interest" description="Disordered" evidence="1">
    <location>
        <begin position="1"/>
        <end position="282"/>
    </location>
</feature>
<accession>A0A0K6G625</accession>
<feature type="compositionally biased region" description="Polar residues" evidence="1">
    <location>
        <begin position="1"/>
        <end position="27"/>
    </location>
</feature>
<evidence type="ECO:0000313" key="3">
    <source>
        <dbReference type="Proteomes" id="UP000044841"/>
    </source>
</evidence>
<organism evidence="2 3">
    <name type="scientific">Rhizoctonia solani</name>
    <dbReference type="NCBI Taxonomy" id="456999"/>
    <lineage>
        <taxon>Eukaryota</taxon>
        <taxon>Fungi</taxon>
        <taxon>Dikarya</taxon>
        <taxon>Basidiomycota</taxon>
        <taxon>Agaricomycotina</taxon>
        <taxon>Agaricomycetes</taxon>
        <taxon>Cantharellales</taxon>
        <taxon>Ceratobasidiaceae</taxon>
        <taxon>Rhizoctonia</taxon>
    </lineage>
</organism>
<feature type="compositionally biased region" description="Basic and acidic residues" evidence="1">
    <location>
        <begin position="94"/>
        <end position="108"/>
    </location>
</feature>
<evidence type="ECO:0000256" key="1">
    <source>
        <dbReference type="SAM" id="MobiDB-lite"/>
    </source>
</evidence>
<feature type="compositionally biased region" description="Basic and acidic residues" evidence="1">
    <location>
        <begin position="64"/>
        <end position="75"/>
    </location>
</feature>
<name>A0A0K6G625_9AGAM</name>